<keyword evidence="4 7" id="KW-0012">Acyltransferase</keyword>
<comment type="function">
    <text evidence="5">Acetylates the N-terminal alanine of ribosomal protein bS18.</text>
</comment>
<dbReference type="RefSeq" id="WP_022312446.1">
    <property type="nucleotide sequence ID" value="NZ_JAJEPV010000057.1"/>
</dbReference>
<dbReference type="InterPro" id="IPR000182">
    <property type="entry name" value="GNAT_dom"/>
</dbReference>
<dbReference type="Proteomes" id="UP001197795">
    <property type="component" value="Unassembled WGS sequence"/>
</dbReference>
<keyword evidence="3 7" id="KW-0808">Transferase</keyword>
<comment type="subcellular location">
    <subcellularLocation>
        <location evidence="5">Cytoplasm</location>
    </subcellularLocation>
</comment>
<gene>
    <name evidence="7" type="primary">rimI</name>
    <name evidence="7" type="ORF">LKD75_16130</name>
</gene>
<evidence type="ECO:0000256" key="2">
    <source>
        <dbReference type="ARBA" id="ARBA00022490"/>
    </source>
</evidence>
<comment type="caution">
    <text evidence="7">The sequence shown here is derived from an EMBL/GenBank/DDBJ whole genome shotgun (WGS) entry which is preliminary data.</text>
</comment>
<dbReference type="PANTHER" id="PTHR43420">
    <property type="entry name" value="ACETYLTRANSFERASE"/>
    <property type="match status" value="1"/>
</dbReference>
<evidence type="ECO:0000259" key="6">
    <source>
        <dbReference type="PROSITE" id="PS51186"/>
    </source>
</evidence>
<keyword evidence="7" id="KW-0687">Ribonucleoprotein</keyword>
<reference evidence="7 8" key="1">
    <citation type="submission" date="2021-10" db="EMBL/GenBank/DDBJ databases">
        <title>Anaerobic single-cell dispensing facilitates the cultivation of human gut bacteria.</title>
        <authorList>
            <person name="Afrizal A."/>
        </authorList>
    </citation>
    <scope>NUCLEOTIDE SEQUENCE [LARGE SCALE GENOMIC DNA]</scope>
    <source>
        <strain evidence="7 8">CLA-AA-H273</strain>
    </source>
</reference>
<dbReference type="GO" id="GO:0008999">
    <property type="term" value="F:protein-N-terminal-alanine acetyltransferase activity"/>
    <property type="evidence" value="ECO:0007669"/>
    <property type="project" value="UniProtKB-EC"/>
</dbReference>
<dbReference type="InterPro" id="IPR050680">
    <property type="entry name" value="YpeA/RimI_acetyltransf"/>
</dbReference>
<protein>
    <recommendedName>
        <fullName evidence="5">[Ribosomal protein bS18]-alanine N-acetyltransferase</fullName>
        <ecNumber evidence="5">2.3.1.266</ecNumber>
    </recommendedName>
</protein>
<dbReference type="CDD" id="cd04301">
    <property type="entry name" value="NAT_SF"/>
    <property type="match status" value="1"/>
</dbReference>
<dbReference type="EC" id="2.3.1.266" evidence="5"/>
<keyword evidence="7" id="KW-0689">Ribosomal protein</keyword>
<dbReference type="AlphaFoldDB" id="A0AAE3A6P2"/>
<organism evidence="7 8">
    <name type="scientific">Waltera acetigignens</name>
    <dbReference type="NCBI Taxonomy" id="2981769"/>
    <lineage>
        <taxon>Bacteria</taxon>
        <taxon>Bacillati</taxon>
        <taxon>Bacillota</taxon>
        <taxon>Clostridia</taxon>
        <taxon>Lachnospirales</taxon>
        <taxon>Lachnospiraceae</taxon>
        <taxon>Waltera</taxon>
    </lineage>
</organism>
<keyword evidence="8" id="KW-1185">Reference proteome</keyword>
<evidence type="ECO:0000256" key="4">
    <source>
        <dbReference type="ARBA" id="ARBA00023315"/>
    </source>
</evidence>
<dbReference type="PANTHER" id="PTHR43420:SF44">
    <property type="entry name" value="ACETYLTRANSFERASE YPEA"/>
    <property type="match status" value="1"/>
</dbReference>
<name>A0AAE3A6P2_9FIRM</name>
<evidence type="ECO:0000256" key="1">
    <source>
        <dbReference type="ARBA" id="ARBA00005395"/>
    </source>
</evidence>
<comment type="similarity">
    <text evidence="1 5">Belongs to the acetyltransferase family. RimI subfamily.</text>
</comment>
<dbReference type="InterPro" id="IPR016181">
    <property type="entry name" value="Acyl_CoA_acyltransferase"/>
</dbReference>
<dbReference type="Gene3D" id="3.40.630.30">
    <property type="match status" value="1"/>
</dbReference>
<dbReference type="EMBL" id="JAJEPV010000057">
    <property type="protein sequence ID" value="MCC2121090.1"/>
    <property type="molecule type" value="Genomic_DNA"/>
</dbReference>
<proteinExistence type="inferred from homology"/>
<keyword evidence="2 5" id="KW-0963">Cytoplasm</keyword>
<dbReference type="Pfam" id="PF00583">
    <property type="entry name" value="Acetyltransf_1"/>
    <property type="match status" value="1"/>
</dbReference>
<evidence type="ECO:0000313" key="8">
    <source>
        <dbReference type="Proteomes" id="UP001197795"/>
    </source>
</evidence>
<dbReference type="NCBIfam" id="TIGR01575">
    <property type="entry name" value="rimI"/>
    <property type="match status" value="1"/>
</dbReference>
<evidence type="ECO:0000313" key="7">
    <source>
        <dbReference type="EMBL" id="MCC2121090.1"/>
    </source>
</evidence>
<dbReference type="GO" id="GO:0005840">
    <property type="term" value="C:ribosome"/>
    <property type="evidence" value="ECO:0007669"/>
    <property type="project" value="UniProtKB-KW"/>
</dbReference>
<feature type="domain" description="N-acetyltransferase" evidence="6">
    <location>
        <begin position="3"/>
        <end position="145"/>
    </location>
</feature>
<dbReference type="SUPFAM" id="SSF55729">
    <property type="entry name" value="Acyl-CoA N-acyltransferases (Nat)"/>
    <property type="match status" value="1"/>
</dbReference>
<dbReference type="InterPro" id="IPR006464">
    <property type="entry name" value="AcTrfase_RimI/Ard1"/>
</dbReference>
<comment type="catalytic activity">
    <reaction evidence="5">
        <text>N-terminal L-alanyl-[ribosomal protein bS18] + acetyl-CoA = N-terminal N(alpha)-acetyl-L-alanyl-[ribosomal protein bS18] + CoA + H(+)</text>
        <dbReference type="Rhea" id="RHEA:43756"/>
        <dbReference type="Rhea" id="RHEA-COMP:10676"/>
        <dbReference type="Rhea" id="RHEA-COMP:10677"/>
        <dbReference type="ChEBI" id="CHEBI:15378"/>
        <dbReference type="ChEBI" id="CHEBI:57287"/>
        <dbReference type="ChEBI" id="CHEBI:57288"/>
        <dbReference type="ChEBI" id="CHEBI:64718"/>
        <dbReference type="ChEBI" id="CHEBI:83683"/>
        <dbReference type="EC" id="2.3.1.266"/>
    </reaction>
</comment>
<accession>A0AAE3A6P2</accession>
<dbReference type="GO" id="GO:0005737">
    <property type="term" value="C:cytoplasm"/>
    <property type="evidence" value="ECO:0007669"/>
    <property type="project" value="UniProtKB-SubCell"/>
</dbReference>
<evidence type="ECO:0000256" key="3">
    <source>
        <dbReference type="ARBA" id="ARBA00022679"/>
    </source>
</evidence>
<evidence type="ECO:0000256" key="5">
    <source>
        <dbReference type="RuleBase" id="RU363094"/>
    </source>
</evidence>
<dbReference type="PROSITE" id="PS51186">
    <property type="entry name" value="GNAT"/>
    <property type="match status" value="1"/>
</dbReference>
<sequence length="145" mass="16460">MKIEVRKLQNTDIEELSRIEAASFSMPWLAEDFRGLLTRDYCLYVVAEADGHIAGCAGLTDSFHEGNIDNVVTAPEYRNLGIGGKMLEELLRLGNERGITAYTLEVRVSNAPAIHLYEKFGFVSEGIRPKFYEKPTEDAMIMWRR</sequence>